<protein>
    <submittedName>
        <fullName evidence="3">Secreted protein</fullName>
    </submittedName>
</protein>
<keyword evidence="5" id="KW-1185">Reference proteome</keyword>
<dbReference type="EMBL" id="KM038425">
    <property type="protein sequence ID" value="AIG55886.1"/>
    <property type="molecule type" value="Genomic_DNA"/>
</dbReference>
<name>A0A0A7CMY4_ACHHY</name>
<organism evidence="3">
    <name type="scientific">Achlya hypogyna</name>
    <name type="common">Oomycete</name>
    <name type="synonym">Protoachlya hypogyna</name>
    <dbReference type="NCBI Taxonomy" id="1202772"/>
    <lineage>
        <taxon>Eukaryota</taxon>
        <taxon>Sar</taxon>
        <taxon>Stramenopiles</taxon>
        <taxon>Oomycota</taxon>
        <taxon>Saprolegniomycetes</taxon>
        <taxon>Saprolegniales</taxon>
        <taxon>Achlyaceae</taxon>
        <taxon>Achlya</taxon>
    </lineage>
</organism>
<dbReference type="AlphaFoldDB" id="A0A0A7CMY4"/>
<evidence type="ECO:0000256" key="1">
    <source>
        <dbReference type="SAM" id="SignalP"/>
    </source>
</evidence>
<evidence type="ECO:0000313" key="4">
    <source>
        <dbReference type="EMBL" id="OQR93284.1"/>
    </source>
</evidence>
<evidence type="ECO:0000313" key="3">
    <source>
        <dbReference type="EMBL" id="AIG55886.1"/>
    </source>
</evidence>
<dbReference type="OrthoDB" id="4234at2759"/>
<dbReference type="Pfam" id="PF07987">
    <property type="entry name" value="DUF1775"/>
    <property type="match status" value="1"/>
</dbReference>
<accession>A0A0A7CMY4</accession>
<proteinExistence type="predicted"/>
<gene>
    <name evidence="4" type="ORF">ACHHYP_02736</name>
</gene>
<feature type="domain" description="YncI copper-binding" evidence="2">
    <location>
        <begin position="19"/>
        <end position="154"/>
    </location>
</feature>
<reference evidence="3 5" key="1">
    <citation type="journal article" date="2014" name="Genome Biol. Evol.">
        <title>The secreted proteins of Achlya hypogyna and Thraustotheca clavata identify the ancestral oomycete secretome and reveal gene acquisitions by horizontal gene transfer.</title>
        <authorList>
            <person name="Misner I."/>
            <person name="Blouin N."/>
            <person name="Leonard G."/>
            <person name="Richards T.A."/>
            <person name="Lane C.E."/>
        </authorList>
    </citation>
    <scope>NUCLEOTIDE SEQUENCE</scope>
    <source>
        <strain evidence="3 5">ATCC 48635</strain>
    </source>
</reference>
<keyword evidence="1" id="KW-0732">Signal</keyword>
<dbReference type="STRING" id="1202772.A0A0A7CMY4"/>
<dbReference type="InterPro" id="IPR038507">
    <property type="entry name" value="YcnI-like_sf"/>
</dbReference>
<dbReference type="Proteomes" id="UP000243579">
    <property type="component" value="Unassembled WGS sequence"/>
</dbReference>
<evidence type="ECO:0000259" key="2">
    <source>
        <dbReference type="Pfam" id="PF07987"/>
    </source>
</evidence>
<feature type="signal peptide" evidence="1">
    <location>
        <begin position="1"/>
        <end position="18"/>
    </location>
</feature>
<dbReference type="Gene3D" id="2.60.40.2230">
    <property type="entry name" value="Uncharacterised protein YcnI-like PF07987, DUF1775"/>
    <property type="match status" value="1"/>
</dbReference>
<evidence type="ECO:0000313" key="5">
    <source>
        <dbReference type="Proteomes" id="UP000243579"/>
    </source>
</evidence>
<dbReference type="InterPro" id="IPR012533">
    <property type="entry name" value="YcnI-copper_dom"/>
</dbReference>
<dbReference type="EMBL" id="JNBR01000417">
    <property type="protein sequence ID" value="OQR93284.1"/>
    <property type="molecule type" value="Genomic_DNA"/>
</dbReference>
<sequence>MVSLSTLLLAAVATFASAHVSCNPPTAPANGYFTTIVRVPHSYPNATTTNVTVQLAPNVTSVKPQLVAGWKVDLTYAAADATKLEAITWYGGELPDALYGDFGLQMKLPNAPVGTVFYFPVTQATSNGTIAWTSIPDANGNLSDPAHPAPKVTIVNATTTSPGAAPAPVAKSGVTHTTASTLVVATAAALIWA</sequence>
<feature type="chain" id="PRO_5002025886" evidence="1">
    <location>
        <begin position="19"/>
        <end position="193"/>
    </location>
</feature>